<reference evidence="8" key="1">
    <citation type="submission" date="2021-12" db="EMBL/GenBank/DDBJ databases">
        <title>Convergent genome expansion in fungi linked to evolution of root-endophyte symbiosis.</title>
        <authorList>
            <consortium name="DOE Joint Genome Institute"/>
            <person name="Ke Y.-H."/>
            <person name="Bonito G."/>
            <person name="Liao H.-L."/>
            <person name="Looney B."/>
            <person name="Rojas-Flechas A."/>
            <person name="Nash J."/>
            <person name="Hameed K."/>
            <person name="Schadt C."/>
            <person name="Martin F."/>
            <person name="Crous P.W."/>
            <person name="Miettinen O."/>
            <person name="Magnuson J.K."/>
            <person name="Labbe J."/>
            <person name="Jacobson D."/>
            <person name="Doktycz M.J."/>
            <person name="Veneault-Fourrey C."/>
            <person name="Kuo A."/>
            <person name="Mondo S."/>
            <person name="Calhoun S."/>
            <person name="Riley R."/>
            <person name="Ohm R."/>
            <person name="LaButti K."/>
            <person name="Andreopoulos B."/>
            <person name="Pangilinan J."/>
            <person name="Nolan M."/>
            <person name="Tritt A."/>
            <person name="Clum A."/>
            <person name="Lipzen A."/>
            <person name="Daum C."/>
            <person name="Barry K."/>
            <person name="Grigoriev I.V."/>
            <person name="Vilgalys R."/>
        </authorList>
    </citation>
    <scope>NUCLEOTIDE SEQUENCE</scope>
    <source>
        <strain evidence="8">PMI_201</strain>
    </source>
</reference>
<feature type="region of interest" description="Disordered" evidence="7">
    <location>
        <begin position="492"/>
        <end position="514"/>
    </location>
</feature>
<feature type="region of interest" description="Disordered" evidence="7">
    <location>
        <begin position="1259"/>
        <end position="1322"/>
    </location>
</feature>
<dbReference type="PROSITE" id="PS50294">
    <property type="entry name" value="WD_REPEATS_REGION"/>
    <property type="match status" value="2"/>
</dbReference>
<feature type="compositionally biased region" description="Polar residues" evidence="7">
    <location>
        <begin position="68"/>
        <end position="79"/>
    </location>
</feature>
<feature type="compositionally biased region" description="Polar residues" evidence="7">
    <location>
        <begin position="1308"/>
        <end position="1322"/>
    </location>
</feature>
<evidence type="ECO:0000313" key="9">
    <source>
        <dbReference type="Proteomes" id="UP001201262"/>
    </source>
</evidence>
<feature type="compositionally biased region" description="Low complexity" evidence="7">
    <location>
        <begin position="1259"/>
        <end position="1281"/>
    </location>
</feature>
<evidence type="ECO:0000313" key="8">
    <source>
        <dbReference type="EMBL" id="KAH8700342.1"/>
    </source>
</evidence>
<dbReference type="EMBL" id="JAJTJA010000004">
    <property type="protein sequence ID" value="KAH8700342.1"/>
    <property type="molecule type" value="Genomic_DNA"/>
</dbReference>
<evidence type="ECO:0000256" key="2">
    <source>
        <dbReference type="ARBA" id="ARBA00022723"/>
    </source>
</evidence>
<keyword evidence="3" id="KW-0677">Repeat</keyword>
<dbReference type="InterPro" id="IPR015943">
    <property type="entry name" value="WD40/YVTN_repeat-like_dom_sf"/>
</dbReference>
<dbReference type="SUPFAM" id="SSF50978">
    <property type="entry name" value="WD40 repeat-like"/>
    <property type="match status" value="1"/>
</dbReference>
<evidence type="ECO:0000256" key="7">
    <source>
        <dbReference type="SAM" id="MobiDB-lite"/>
    </source>
</evidence>
<evidence type="ECO:0000256" key="5">
    <source>
        <dbReference type="ARBA" id="ARBA00022833"/>
    </source>
</evidence>
<proteinExistence type="predicted"/>
<dbReference type="GeneID" id="70250364"/>
<feature type="region of interest" description="Disordered" evidence="7">
    <location>
        <begin position="36"/>
        <end position="79"/>
    </location>
</feature>
<sequence>MADPPFSSTPPPPPPVSQAQGHRVYANRATSALARLAQPFLGSRPPSPTDSAGGLPEDGLHSARMSRSKSLPGQSQTVTHRTGLSIASLDISPQKTHAIIAGREIFKTIRVSADGSSEEFNLRDAIIKYSSKKQVPASLTSKIKDQLEVKDVKWSHGEFDTCIATAAGNGRVIVYDLQRAGLELSRLNGHSRQVHRLAFNPHRPAWLLSGSQDSTIRMWDLRSATSSATISSISRYSSNSDAVRDIRWSPGDGTMFATATDSGAIQCWDYRQTKGPLLRIAAHEKPCYSVDWHPDGKHIVSGGTDKNVKVWDFSSAAERRQKPTFQFRTPQSVANVRWRPPIWVADSDDAGDWQSTELITSYEKDDPRIHLWDLRRPHIPQREIDRYDTSAADLLWRSKDLLWTVGEAGAFTQTDIRFAPQVLNRRPMCAISWSPTGEVIAITQKRPRQRSFGVGNSDFFPLHNDRERSLEGLTSQSFIDGTLDEFAALNQKPTKVSASRTSKSLGNTPPGPEARPVVVPLQKILAENDVQLPHQLGAIGQVTGVASDAAVFRYLAEQYAPLMKDGGQTFRPEHQTRSLLDDLDRNAEQAEKVGLHRLAQTWSIVKFAVVQELELRAEDRRKKRMETTNNNRKTRSPNSHAADWTRVTEGSKSGKMKSHLFKGVIDTEGHRRRAPDIESTSNMTTPLAQPLPDSPSAIPFSSSSQVASLSEDLVDLQPLPPSVMSSHYSNTNTTELAGMRRMERQESESSDYALTYSMSLTSEQAKEPQFDDLDGDQRSAPRAIAGRAVWRRNAPNEFVAKEGSEDDYEQRVESKKALLRDYKMPPKKVLNLESLARESNRPTRPGPYPRHDSNESFPMFSASTDSSHRTKSIEISFSPRTNAATFRRDSTGWETEEEPIIEEEEFTTYEPANGHEKKTHKAGSSLDASLPDVNNKIHLERPSSPVPLVVESNNLNNGDDAPKSVEPAGDSDFLAIPLTPEITASKPWSAQVILREAIRHFYTSAAVDTQMAAHLLHKMQLLFENCESILPYDECQHVFKMYNEQLLRHSMHVEAAELRNFCFSLFPAVYEYAQTETFINLYCLTCRKPFENPVKDNRRCYRCQTPQNSCPVCLNLEPPLEWIEPEPIDNDFNNDEFELGSTMSFGSDMTAPFPESDHQAYVPSRSLGSGLWSWCQGCGHGGHLACMKKWLGDIELSEGGCPTPGCVHDCGPGPRRQEGRDSSQNAALSRKFTSNIAKRDSWVTGESRAVEKVRGMLTSAPSSAGAGASGSTAATGLTTSAGTGGGGTMSPKKVRLITPVEQGKRKSVSTQSRESTSDPFPD</sequence>
<dbReference type="InterPro" id="IPR019775">
    <property type="entry name" value="WD40_repeat_CS"/>
</dbReference>
<feature type="repeat" description="WD" evidence="6">
    <location>
        <begin position="236"/>
        <end position="271"/>
    </location>
</feature>
<dbReference type="GO" id="GO:0005774">
    <property type="term" value="C:vacuolar membrane"/>
    <property type="evidence" value="ECO:0007669"/>
    <property type="project" value="TreeGrafter"/>
</dbReference>
<name>A0AAD4Q2D8_9EURO</name>
<dbReference type="GO" id="GO:0005829">
    <property type="term" value="C:cytosol"/>
    <property type="evidence" value="ECO:0007669"/>
    <property type="project" value="TreeGrafter"/>
</dbReference>
<feature type="repeat" description="WD" evidence="6">
    <location>
        <begin position="280"/>
        <end position="321"/>
    </location>
</feature>
<feature type="compositionally biased region" description="Low complexity" evidence="7">
    <location>
        <begin position="694"/>
        <end position="703"/>
    </location>
</feature>
<evidence type="ECO:0000256" key="1">
    <source>
        <dbReference type="ARBA" id="ARBA00022574"/>
    </source>
</evidence>
<keyword evidence="1 6" id="KW-0853">WD repeat</keyword>
<gene>
    <name evidence="8" type="ORF">BGW36DRAFT_425172</name>
</gene>
<organism evidence="8 9">
    <name type="scientific">Talaromyces proteolyticus</name>
    <dbReference type="NCBI Taxonomy" id="1131652"/>
    <lineage>
        <taxon>Eukaryota</taxon>
        <taxon>Fungi</taxon>
        <taxon>Dikarya</taxon>
        <taxon>Ascomycota</taxon>
        <taxon>Pezizomycotina</taxon>
        <taxon>Eurotiomycetes</taxon>
        <taxon>Eurotiomycetidae</taxon>
        <taxon>Eurotiales</taxon>
        <taxon>Trichocomaceae</taxon>
        <taxon>Talaromyces</taxon>
        <taxon>Talaromyces sect. Bacilispori</taxon>
    </lineage>
</organism>
<feature type="repeat" description="WD" evidence="6">
    <location>
        <begin position="187"/>
        <end position="229"/>
    </location>
</feature>
<evidence type="ECO:0000256" key="4">
    <source>
        <dbReference type="ARBA" id="ARBA00022771"/>
    </source>
</evidence>
<keyword evidence="9" id="KW-1185">Reference proteome</keyword>
<evidence type="ECO:0000256" key="6">
    <source>
        <dbReference type="PROSITE-ProRule" id="PRU00221"/>
    </source>
</evidence>
<dbReference type="GO" id="GO:0061700">
    <property type="term" value="C:GATOR2 complex"/>
    <property type="evidence" value="ECO:0007669"/>
    <property type="project" value="TreeGrafter"/>
</dbReference>
<comment type="caution">
    <text evidence="8">The sequence shown here is derived from an EMBL/GenBank/DDBJ whole genome shotgun (WGS) entry which is preliminary data.</text>
</comment>
<feature type="region of interest" description="Disordered" evidence="7">
    <location>
        <begin position="1"/>
        <end position="23"/>
    </location>
</feature>
<dbReference type="GO" id="GO:1904263">
    <property type="term" value="P:positive regulation of TORC1 signaling"/>
    <property type="evidence" value="ECO:0007669"/>
    <property type="project" value="TreeGrafter"/>
</dbReference>
<dbReference type="InterPro" id="IPR036322">
    <property type="entry name" value="WD40_repeat_dom_sf"/>
</dbReference>
<feature type="compositionally biased region" description="Polar residues" evidence="7">
    <location>
        <begin position="678"/>
        <end position="687"/>
    </location>
</feature>
<feature type="region of interest" description="Disordered" evidence="7">
    <location>
        <begin position="621"/>
        <end position="703"/>
    </location>
</feature>
<feature type="compositionally biased region" description="Polar residues" evidence="7">
    <location>
        <begin position="1222"/>
        <end position="1231"/>
    </location>
</feature>
<keyword evidence="2" id="KW-0479">Metal-binding</keyword>
<accession>A0AAD4Q2D8</accession>
<feature type="compositionally biased region" description="Polar residues" evidence="7">
    <location>
        <begin position="627"/>
        <end position="639"/>
    </location>
</feature>
<dbReference type="PROSITE" id="PS00678">
    <property type="entry name" value="WD_REPEATS_1"/>
    <property type="match status" value="2"/>
</dbReference>
<keyword evidence="5" id="KW-0862">Zinc</keyword>
<dbReference type="SMART" id="SM00320">
    <property type="entry name" value="WD40"/>
    <property type="match status" value="4"/>
</dbReference>
<feature type="region of interest" description="Disordered" evidence="7">
    <location>
        <begin position="831"/>
        <end position="873"/>
    </location>
</feature>
<dbReference type="RefSeq" id="XP_046074048.1">
    <property type="nucleotide sequence ID" value="XM_046220077.1"/>
</dbReference>
<dbReference type="Proteomes" id="UP001201262">
    <property type="component" value="Unassembled WGS sequence"/>
</dbReference>
<feature type="region of interest" description="Disordered" evidence="7">
    <location>
        <begin position="1212"/>
        <end position="1231"/>
    </location>
</feature>
<evidence type="ECO:0000256" key="3">
    <source>
        <dbReference type="ARBA" id="ARBA00022737"/>
    </source>
</evidence>
<dbReference type="PANTHER" id="PTHR46200">
    <property type="entry name" value="GATOR COMPLEX PROTEIN WDR24"/>
    <property type="match status" value="1"/>
</dbReference>
<dbReference type="Pfam" id="PF00400">
    <property type="entry name" value="WD40"/>
    <property type="match status" value="2"/>
</dbReference>
<dbReference type="Gene3D" id="2.130.10.10">
    <property type="entry name" value="YVTN repeat-like/Quinoprotein amine dehydrogenase"/>
    <property type="match status" value="1"/>
</dbReference>
<feature type="compositionally biased region" description="Polar residues" evidence="7">
    <location>
        <begin position="492"/>
        <end position="507"/>
    </location>
</feature>
<dbReference type="InterPro" id="IPR037590">
    <property type="entry name" value="WDR24"/>
</dbReference>
<dbReference type="PROSITE" id="PS50082">
    <property type="entry name" value="WD_REPEATS_2"/>
    <property type="match status" value="3"/>
</dbReference>
<evidence type="ECO:0008006" key="10">
    <source>
        <dbReference type="Google" id="ProtNLM"/>
    </source>
</evidence>
<feature type="compositionally biased region" description="Pro residues" evidence="7">
    <location>
        <begin position="7"/>
        <end position="16"/>
    </location>
</feature>
<feature type="region of interest" description="Disordered" evidence="7">
    <location>
        <begin position="940"/>
        <end position="967"/>
    </location>
</feature>
<protein>
    <recommendedName>
        <fullName evidence="10">WD repeat protein</fullName>
    </recommendedName>
</protein>
<keyword evidence="4" id="KW-0863">Zinc-finger</keyword>
<dbReference type="PANTHER" id="PTHR46200:SF1">
    <property type="entry name" value="GATOR COMPLEX PROTEIN WDR24"/>
    <property type="match status" value="1"/>
</dbReference>
<dbReference type="GO" id="GO:0008270">
    <property type="term" value="F:zinc ion binding"/>
    <property type="evidence" value="ECO:0007669"/>
    <property type="project" value="UniProtKB-KW"/>
</dbReference>
<dbReference type="InterPro" id="IPR001680">
    <property type="entry name" value="WD40_rpt"/>
</dbReference>
<dbReference type="GO" id="GO:0016239">
    <property type="term" value="P:positive regulation of macroautophagy"/>
    <property type="evidence" value="ECO:0007669"/>
    <property type="project" value="TreeGrafter"/>
</dbReference>